<evidence type="ECO:0000256" key="1">
    <source>
        <dbReference type="ARBA" id="ARBA00005417"/>
    </source>
</evidence>
<keyword evidence="5 7" id="KW-0067">ATP-binding</keyword>
<evidence type="ECO:0000256" key="3">
    <source>
        <dbReference type="ARBA" id="ARBA00022458"/>
    </source>
</evidence>
<name>A0A2U2XC53_9FLAO</name>
<dbReference type="Gene3D" id="3.40.50.300">
    <property type="entry name" value="P-loop containing nucleotide triphosphate hydrolases"/>
    <property type="match status" value="1"/>
</dbReference>
<accession>A0A2U2XC53</accession>
<dbReference type="PANTHER" id="PTHR42711">
    <property type="entry name" value="ABC TRANSPORTER ATP-BINDING PROTEIN"/>
    <property type="match status" value="1"/>
</dbReference>
<dbReference type="Pfam" id="PF13732">
    <property type="entry name" value="DrrA1-3_C"/>
    <property type="match status" value="1"/>
</dbReference>
<dbReference type="OrthoDB" id="9801987at2"/>
<dbReference type="EMBL" id="QFRJ01000007">
    <property type="protein sequence ID" value="PWH85347.1"/>
    <property type="molecule type" value="Genomic_DNA"/>
</dbReference>
<dbReference type="RefSeq" id="WP_109359749.1">
    <property type="nucleotide sequence ID" value="NZ_QFRJ01000007.1"/>
</dbReference>
<dbReference type="InterPro" id="IPR027417">
    <property type="entry name" value="P-loop_NTPase"/>
</dbReference>
<comment type="similarity">
    <text evidence="1">Belongs to the ABC transporter superfamily.</text>
</comment>
<protein>
    <submittedName>
        <fullName evidence="7">ABC transporter ATP-binding protein</fullName>
    </submittedName>
</protein>
<reference evidence="7 8" key="1">
    <citation type="submission" date="2018-05" db="EMBL/GenBank/DDBJ databases">
        <title>Brumimicrobium oceani sp. nov., isolated from coastal sediment.</title>
        <authorList>
            <person name="Kou Y."/>
        </authorList>
    </citation>
    <scope>NUCLEOTIDE SEQUENCE [LARGE SCALE GENOMIC DNA]</scope>
    <source>
        <strain evidence="7 8">C305</strain>
    </source>
</reference>
<dbReference type="AlphaFoldDB" id="A0A2U2XC53"/>
<feature type="domain" description="ABC transporter" evidence="6">
    <location>
        <begin position="2"/>
        <end position="229"/>
    </location>
</feature>
<proteinExistence type="inferred from homology"/>
<keyword evidence="3" id="KW-0536">Nodulation</keyword>
<dbReference type="SUPFAM" id="SSF52540">
    <property type="entry name" value="P-loop containing nucleoside triphosphate hydrolases"/>
    <property type="match status" value="1"/>
</dbReference>
<dbReference type="InterPro" id="IPR050763">
    <property type="entry name" value="ABC_transporter_ATP-binding"/>
</dbReference>
<dbReference type="SMART" id="SM00382">
    <property type="entry name" value="AAA"/>
    <property type="match status" value="1"/>
</dbReference>
<dbReference type="Proteomes" id="UP000245370">
    <property type="component" value="Unassembled WGS sequence"/>
</dbReference>
<evidence type="ECO:0000256" key="2">
    <source>
        <dbReference type="ARBA" id="ARBA00022448"/>
    </source>
</evidence>
<keyword evidence="8" id="KW-1185">Reference proteome</keyword>
<dbReference type="Pfam" id="PF00005">
    <property type="entry name" value="ABC_tran"/>
    <property type="match status" value="1"/>
</dbReference>
<keyword evidence="2" id="KW-0813">Transport</keyword>
<comment type="caution">
    <text evidence="7">The sequence shown here is derived from an EMBL/GenBank/DDBJ whole genome shotgun (WGS) entry which is preliminary data.</text>
</comment>
<evidence type="ECO:0000313" key="7">
    <source>
        <dbReference type="EMBL" id="PWH85347.1"/>
    </source>
</evidence>
<dbReference type="InterPro" id="IPR003593">
    <property type="entry name" value="AAA+_ATPase"/>
</dbReference>
<sequence>MISVENISKYFNRQTILHDISFSLEKGEILGLLGPNGAGKTTLMRIINHIISADKGHVTYDGKLLKEKHLINIGYLPEERGLYQSMSVEKQIIYLGKLRGLSSTEAKTQMEYWLKRFGIQAWKKKRIEELSKGMAQKVQFICTVLHDPEVLILDEPFSGFDPINIELIRKELLNFKKQGKSIIISTHNMNNVEEICDRAILINEGHKVLEGTVHELRHQFKEGIYKISFVGNMIAFANALWAGYEIIDKEIHGDDAFTIYLKMRQGNKINDLLNTVIDHISITGIEEVLPSMENVFVKSINAQNEIVSE</sequence>
<dbReference type="PROSITE" id="PS50893">
    <property type="entry name" value="ABC_TRANSPORTER_2"/>
    <property type="match status" value="1"/>
</dbReference>
<reference evidence="7 8" key="2">
    <citation type="submission" date="2018-05" db="EMBL/GenBank/DDBJ databases">
        <authorList>
            <person name="Lanie J.A."/>
            <person name="Ng W.-L."/>
            <person name="Kazmierczak K.M."/>
            <person name="Andrzejewski T.M."/>
            <person name="Davidsen T.M."/>
            <person name="Wayne K.J."/>
            <person name="Tettelin H."/>
            <person name="Glass J.I."/>
            <person name="Rusch D."/>
            <person name="Podicherti R."/>
            <person name="Tsui H.-C.T."/>
            <person name="Winkler M.E."/>
        </authorList>
    </citation>
    <scope>NUCLEOTIDE SEQUENCE [LARGE SCALE GENOMIC DNA]</scope>
    <source>
        <strain evidence="7 8">C305</strain>
    </source>
</reference>
<evidence type="ECO:0000256" key="5">
    <source>
        <dbReference type="ARBA" id="ARBA00022840"/>
    </source>
</evidence>
<dbReference type="InterPro" id="IPR025302">
    <property type="entry name" value="DrrA1/2-like_C"/>
</dbReference>
<evidence type="ECO:0000313" key="8">
    <source>
        <dbReference type="Proteomes" id="UP000245370"/>
    </source>
</evidence>
<evidence type="ECO:0000259" key="6">
    <source>
        <dbReference type="PROSITE" id="PS50893"/>
    </source>
</evidence>
<keyword evidence="4" id="KW-0547">Nucleotide-binding</keyword>
<dbReference type="GO" id="GO:0016887">
    <property type="term" value="F:ATP hydrolysis activity"/>
    <property type="evidence" value="ECO:0007669"/>
    <property type="project" value="InterPro"/>
</dbReference>
<gene>
    <name evidence="7" type="ORF">DIT68_10445</name>
</gene>
<dbReference type="InterPro" id="IPR017871">
    <property type="entry name" value="ABC_transporter-like_CS"/>
</dbReference>
<dbReference type="GO" id="GO:0005524">
    <property type="term" value="F:ATP binding"/>
    <property type="evidence" value="ECO:0007669"/>
    <property type="project" value="UniProtKB-KW"/>
</dbReference>
<organism evidence="7 8">
    <name type="scientific">Brumimicrobium oceani</name>
    <dbReference type="NCBI Taxonomy" id="2100725"/>
    <lineage>
        <taxon>Bacteria</taxon>
        <taxon>Pseudomonadati</taxon>
        <taxon>Bacteroidota</taxon>
        <taxon>Flavobacteriia</taxon>
        <taxon>Flavobacteriales</taxon>
        <taxon>Crocinitomicaceae</taxon>
        <taxon>Brumimicrobium</taxon>
    </lineage>
</organism>
<dbReference type="PROSITE" id="PS00211">
    <property type="entry name" value="ABC_TRANSPORTER_1"/>
    <property type="match status" value="1"/>
</dbReference>
<dbReference type="PANTHER" id="PTHR42711:SF5">
    <property type="entry name" value="ABC TRANSPORTER ATP-BINDING PROTEIN NATA"/>
    <property type="match status" value="1"/>
</dbReference>
<dbReference type="InterPro" id="IPR003439">
    <property type="entry name" value="ABC_transporter-like_ATP-bd"/>
</dbReference>
<evidence type="ECO:0000256" key="4">
    <source>
        <dbReference type="ARBA" id="ARBA00022741"/>
    </source>
</evidence>